<keyword evidence="3" id="KW-1185">Reference proteome</keyword>
<feature type="region of interest" description="Disordered" evidence="1">
    <location>
        <begin position="108"/>
        <end position="131"/>
    </location>
</feature>
<evidence type="ECO:0000256" key="1">
    <source>
        <dbReference type="SAM" id="MobiDB-lite"/>
    </source>
</evidence>
<evidence type="ECO:0000313" key="3">
    <source>
        <dbReference type="Proteomes" id="UP001479436"/>
    </source>
</evidence>
<accession>A0ABR2WEY1</accession>
<dbReference type="Proteomes" id="UP001479436">
    <property type="component" value="Unassembled WGS sequence"/>
</dbReference>
<name>A0ABR2WEY1_9FUNG</name>
<feature type="region of interest" description="Disordered" evidence="1">
    <location>
        <begin position="143"/>
        <end position="186"/>
    </location>
</feature>
<evidence type="ECO:0000313" key="2">
    <source>
        <dbReference type="EMBL" id="KAK9760045.1"/>
    </source>
</evidence>
<feature type="compositionally biased region" description="Polar residues" evidence="1">
    <location>
        <begin position="161"/>
        <end position="183"/>
    </location>
</feature>
<comment type="caution">
    <text evidence="2">The sequence shown here is derived from an EMBL/GenBank/DDBJ whole genome shotgun (WGS) entry which is preliminary data.</text>
</comment>
<feature type="compositionally biased region" description="Polar residues" evidence="1">
    <location>
        <begin position="112"/>
        <end position="131"/>
    </location>
</feature>
<reference evidence="2 3" key="1">
    <citation type="submission" date="2023-04" db="EMBL/GenBank/DDBJ databases">
        <title>Genome of Basidiobolus ranarum AG-B5.</title>
        <authorList>
            <person name="Stajich J.E."/>
            <person name="Carter-House D."/>
            <person name="Gryganskyi A."/>
        </authorList>
    </citation>
    <scope>NUCLEOTIDE SEQUENCE [LARGE SCALE GENOMIC DNA]</scope>
    <source>
        <strain evidence="2 3">AG-B5</strain>
    </source>
</reference>
<feature type="compositionally biased region" description="Polar residues" evidence="1">
    <location>
        <begin position="297"/>
        <end position="310"/>
    </location>
</feature>
<dbReference type="EMBL" id="JASJQH010002632">
    <property type="protein sequence ID" value="KAK9760045.1"/>
    <property type="molecule type" value="Genomic_DNA"/>
</dbReference>
<sequence length="394" mass="45058">MRKKPTIYHGFELTTGSTCFEKVTFIEKNLLYCTLLTQNMVVLVQLNNLSTEPKTLEALRKAISRRKDLIEEHILSDTEDENQETLVKATENIDTPQNENFHPSLNLGESVDSPTSILPSIQTHPTGASNDTTLAEYLTSNKIDTLDSPNGIEKPIVGRNLENSSYSTQQSRTPPDSGQSQSDPKAVDMEKLQLEENTIMKKIEKLSEEKHKLFLTFKRMISEQNGDCGEGAIQEIKQEYVNFKYRIPFYLATKLMNFLNFNLLFLTQHYYFSKVEDIDNKAHNSTDNDDINRKSQDTTPSQDASFSVPNQAYKRRRNPVDIPSNHSSTNSSYRKSSRAGATTRGAFHFPGRGRSYISQYPVRDHFCLILCEHGAIDHQSKFHFIESWTQWILQ</sequence>
<feature type="compositionally biased region" description="Low complexity" evidence="1">
    <location>
        <begin position="324"/>
        <end position="334"/>
    </location>
</feature>
<organism evidence="2 3">
    <name type="scientific">Basidiobolus ranarum</name>
    <dbReference type="NCBI Taxonomy" id="34480"/>
    <lineage>
        <taxon>Eukaryota</taxon>
        <taxon>Fungi</taxon>
        <taxon>Fungi incertae sedis</taxon>
        <taxon>Zoopagomycota</taxon>
        <taxon>Entomophthoromycotina</taxon>
        <taxon>Basidiobolomycetes</taxon>
        <taxon>Basidiobolales</taxon>
        <taxon>Basidiobolaceae</taxon>
        <taxon>Basidiobolus</taxon>
    </lineage>
</organism>
<protein>
    <submittedName>
        <fullName evidence="2">Uncharacterized protein</fullName>
    </submittedName>
</protein>
<feature type="region of interest" description="Disordered" evidence="1">
    <location>
        <begin position="283"/>
        <end position="339"/>
    </location>
</feature>
<feature type="compositionally biased region" description="Basic and acidic residues" evidence="1">
    <location>
        <begin position="283"/>
        <end position="296"/>
    </location>
</feature>
<gene>
    <name evidence="2" type="ORF">K7432_016335</name>
</gene>
<proteinExistence type="predicted"/>